<organism evidence="2">
    <name type="scientific">viral metagenome</name>
    <dbReference type="NCBI Taxonomy" id="1070528"/>
    <lineage>
        <taxon>unclassified sequences</taxon>
        <taxon>metagenomes</taxon>
        <taxon>organismal metagenomes</taxon>
    </lineage>
</organism>
<protein>
    <submittedName>
        <fullName evidence="2">Uncharacterized protein</fullName>
    </submittedName>
</protein>
<evidence type="ECO:0000256" key="1">
    <source>
        <dbReference type="SAM" id="Phobius"/>
    </source>
</evidence>
<name>A0A6C0C9S2_9ZZZZ</name>
<dbReference type="SUPFAM" id="SSF53335">
    <property type="entry name" value="S-adenosyl-L-methionine-dependent methyltransferases"/>
    <property type="match status" value="1"/>
</dbReference>
<dbReference type="EMBL" id="MN739353">
    <property type="protein sequence ID" value="QHT00244.1"/>
    <property type="molecule type" value="Genomic_DNA"/>
</dbReference>
<evidence type="ECO:0000313" key="2">
    <source>
        <dbReference type="EMBL" id="QHT00244.1"/>
    </source>
</evidence>
<proteinExistence type="predicted"/>
<dbReference type="AlphaFoldDB" id="A0A6C0C9S2"/>
<feature type="transmembrane region" description="Helical" evidence="1">
    <location>
        <begin position="254"/>
        <end position="280"/>
    </location>
</feature>
<reference evidence="2" key="1">
    <citation type="journal article" date="2020" name="Nature">
        <title>Giant virus diversity and host interactions through global metagenomics.</title>
        <authorList>
            <person name="Schulz F."/>
            <person name="Roux S."/>
            <person name="Paez-Espino D."/>
            <person name="Jungbluth S."/>
            <person name="Walsh D.A."/>
            <person name="Denef V.J."/>
            <person name="McMahon K.D."/>
            <person name="Konstantinidis K.T."/>
            <person name="Eloe-Fadrosh E.A."/>
            <person name="Kyrpides N.C."/>
            <person name="Woyke T."/>
        </authorList>
    </citation>
    <scope>NUCLEOTIDE SEQUENCE</scope>
    <source>
        <strain evidence="2">GVMAG-M-3300020192-26</strain>
    </source>
</reference>
<feature type="transmembrane region" description="Helical" evidence="1">
    <location>
        <begin position="287"/>
        <end position="304"/>
    </location>
</feature>
<keyword evidence="1" id="KW-0812">Transmembrane</keyword>
<keyword evidence="1" id="KW-0472">Membrane</keyword>
<sequence>MSYNPSANFPYKKLTMNHNEVIKKISEIKNNIPKYSTQPYRPLAIYQKLNLINGKYYDKFIKIITTDDLYDKVNVLTDYFNEQSRMKCSFNNYLEPINYFRIYNKKILHDVKDKTPHNMREYIYAHIKECNLFKVSTAAFVYDFFKAKHILDFSSGWGDRLLAACALKIKYFGIDPNIDNHCGYNEIIKLAGDQNMQCVYRSGAEYLPSYVIDDRISQHGKFDLIFTSPPFFDYEIYSSGLQSISSYTASAEYWLVYFLFVVLIKYIPYLQIGGTMGIYIQDIKNKFIVCEPIVLFILSFYSNMEFSGIITENFPMLLFKKKSDDIMTNKGMEGKFMNAYSNIYRLSHRLIKQQLYNNYIIGTTFQKNIVNDNVENNMYFRTFFKCFVQDETHTNIITYGSKKSIMPYYVARAAHMLKKNSTFYCPKTERDPANYDKDMNFMPLHFSQKILDAKEQFGLDILEIDVEMTKKQISFIKNIIPVTFKDLVINYTDYDPQLKNIMRETINETVTILGIDPNFAGTIYITVSVTLEIECLYDIFRSAKFFVVQTNRWDFTKSYEMSRTKLVYSEYMFAEDVADVPINCIPHTNCKIWSSFKEYSVDGDILWLSAV</sequence>
<keyword evidence="1" id="KW-1133">Transmembrane helix</keyword>
<dbReference type="InterPro" id="IPR029063">
    <property type="entry name" value="SAM-dependent_MTases_sf"/>
</dbReference>
<accession>A0A6C0C9S2</accession>